<dbReference type="SMART" id="SM00418">
    <property type="entry name" value="HTH_ARSR"/>
    <property type="match status" value="1"/>
</dbReference>
<dbReference type="GO" id="GO:0032259">
    <property type="term" value="P:methylation"/>
    <property type="evidence" value="ECO:0007669"/>
    <property type="project" value="UniProtKB-KW"/>
</dbReference>
<keyword evidence="4" id="KW-1185">Reference proteome</keyword>
<dbReference type="InterPro" id="IPR001845">
    <property type="entry name" value="HTH_ArsR_DNA-bd_dom"/>
</dbReference>
<dbReference type="Gene3D" id="1.10.10.10">
    <property type="entry name" value="Winged helix-like DNA-binding domain superfamily/Winged helix DNA-binding domain"/>
    <property type="match status" value="1"/>
</dbReference>
<dbReference type="Gene3D" id="3.40.50.150">
    <property type="entry name" value="Vaccinia Virus protein VP39"/>
    <property type="match status" value="1"/>
</dbReference>
<dbReference type="PRINTS" id="PR00778">
    <property type="entry name" value="HTHARSR"/>
</dbReference>
<sequence length="341" mass="36689">MSSSPHPALRLGLDVALSALKAAAEPTRLRLLALLAEGELTVSDMTDILGQSQPRISRHLKLLVEAGLVERHREGAWAFFRLSDGAGHDAALRAALSRLDPADPALRRDRERLTEVRAAHQQAAARYFSANAERWDGVRGLHVSEAAVERAILAAVGDVRIETALDLGTGTGRMLELLSPRVGRAIGVDANRDMLALARANLARAGVTNAQIRQGDIFAPPVETSAFDLVVVHQVLHFLDDPARAVREAARALRPGGRLLIVDFAPHGIEELRERHAHRRLGFSSEAIAGWLAACGLDLVAHSNLPPPDGDGDKLTVSLWLARDPRIVSDALPSSSNLEVA</sequence>
<dbReference type="CDD" id="cd00090">
    <property type="entry name" value="HTH_ARSR"/>
    <property type="match status" value="1"/>
</dbReference>
<dbReference type="InterPro" id="IPR036390">
    <property type="entry name" value="WH_DNA-bd_sf"/>
</dbReference>
<dbReference type="InterPro" id="IPR013216">
    <property type="entry name" value="Methyltransf_11"/>
</dbReference>
<feature type="domain" description="HTH arsR-type" evidence="1">
    <location>
        <begin position="8"/>
        <end position="103"/>
    </location>
</feature>
<dbReference type="InterPro" id="IPR011991">
    <property type="entry name" value="ArsR-like_HTH"/>
</dbReference>
<dbReference type="PANTHER" id="PTHR42912:SF93">
    <property type="entry name" value="N6-ADENOSINE-METHYLTRANSFERASE TMT1A"/>
    <property type="match status" value="1"/>
</dbReference>
<dbReference type="SUPFAM" id="SSF53335">
    <property type="entry name" value="S-adenosyl-L-methionine-dependent methyltransferases"/>
    <property type="match status" value="1"/>
</dbReference>
<dbReference type="Pfam" id="PF08241">
    <property type="entry name" value="Methyltransf_11"/>
    <property type="match status" value="1"/>
</dbReference>
<dbReference type="CDD" id="cd02440">
    <property type="entry name" value="AdoMet_MTases"/>
    <property type="match status" value="1"/>
</dbReference>
<keyword evidence="3" id="KW-0808">Transferase</keyword>
<protein>
    <submittedName>
        <fullName evidence="2">ArsR family transcriptional regulator</fullName>
    </submittedName>
    <submittedName>
        <fullName evidence="3">SAM-dependent methyltransferase</fullName>
    </submittedName>
</protein>
<dbReference type="RefSeq" id="WP_204951737.1">
    <property type="nucleotide sequence ID" value="NZ_BSFF01000010.1"/>
</dbReference>
<dbReference type="GO" id="GO:0008757">
    <property type="term" value="F:S-adenosylmethionine-dependent methyltransferase activity"/>
    <property type="evidence" value="ECO:0007669"/>
    <property type="project" value="InterPro"/>
</dbReference>
<gene>
    <name evidence="2" type="ORF">GCM10008170_35200</name>
    <name evidence="3" type="ORF">JOD31_003535</name>
</gene>
<evidence type="ECO:0000313" key="3">
    <source>
        <dbReference type="EMBL" id="MBM7853284.1"/>
    </source>
</evidence>
<name>A0A9W6IY84_9HYPH</name>
<evidence type="ECO:0000313" key="2">
    <source>
        <dbReference type="EMBL" id="GLK57500.1"/>
    </source>
</evidence>
<accession>A0A9W6IY84</accession>
<comment type="caution">
    <text evidence="2">The sequence shown here is derived from an EMBL/GenBank/DDBJ whole genome shotgun (WGS) entry which is preliminary data.</text>
</comment>
<dbReference type="EMBL" id="JAFBCY010000004">
    <property type="protein sequence ID" value="MBM7853284.1"/>
    <property type="molecule type" value="Genomic_DNA"/>
</dbReference>
<dbReference type="InterPro" id="IPR050508">
    <property type="entry name" value="Methyltransf_Superfamily"/>
</dbReference>
<dbReference type="Proteomes" id="UP001143400">
    <property type="component" value="Unassembled WGS sequence"/>
</dbReference>
<dbReference type="NCBIfam" id="NF033788">
    <property type="entry name" value="HTH_metalloreg"/>
    <property type="match status" value="1"/>
</dbReference>
<reference evidence="2" key="1">
    <citation type="journal article" date="2014" name="Int. J. Syst. Evol. Microbiol.">
        <title>Complete genome sequence of Corynebacterium casei LMG S-19264T (=DSM 44701T), isolated from a smear-ripened cheese.</title>
        <authorList>
            <consortium name="US DOE Joint Genome Institute (JGI-PGF)"/>
            <person name="Walter F."/>
            <person name="Albersmeier A."/>
            <person name="Kalinowski J."/>
            <person name="Ruckert C."/>
        </authorList>
    </citation>
    <scope>NUCLEOTIDE SEQUENCE</scope>
    <source>
        <strain evidence="2">VKM B-1606</strain>
    </source>
</reference>
<dbReference type="InterPro" id="IPR036388">
    <property type="entry name" value="WH-like_DNA-bd_sf"/>
</dbReference>
<proteinExistence type="predicted"/>
<dbReference type="PANTHER" id="PTHR42912">
    <property type="entry name" value="METHYLTRANSFERASE"/>
    <property type="match status" value="1"/>
</dbReference>
<evidence type="ECO:0000259" key="1">
    <source>
        <dbReference type="PROSITE" id="PS50987"/>
    </source>
</evidence>
<dbReference type="AlphaFoldDB" id="A0A9W6IY84"/>
<dbReference type="Proteomes" id="UP000758856">
    <property type="component" value="Unassembled WGS sequence"/>
</dbReference>
<organism evidence="2 5">
    <name type="scientific">Methylopila capsulata</name>
    <dbReference type="NCBI Taxonomy" id="61654"/>
    <lineage>
        <taxon>Bacteria</taxon>
        <taxon>Pseudomonadati</taxon>
        <taxon>Pseudomonadota</taxon>
        <taxon>Alphaproteobacteria</taxon>
        <taxon>Hyphomicrobiales</taxon>
        <taxon>Methylopilaceae</taxon>
        <taxon>Methylopila</taxon>
    </lineage>
</organism>
<reference evidence="2" key="3">
    <citation type="submission" date="2023-01" db="EMBL/GenBank/DDBJ databases">
        <authorList>
            <person name="Sun Q."/>
            <person name="Evtushenko L."/>
        </authorList>
    </citation>
    <scope>NUCLEOTIDE SEQUENCE</scope>
    <source>
        <strain evidence="2">VKM B-1606</strain>
    </source>
</reference>
<dbReference type="GO" id="GO:0003700">
    <property type="term" value="F:DNA-binding transcription factor activity"/>
    <property type="evidence" value="ECO:0007669"/>
    <property type="project" value="InterPro"/>
</dbReference>
<evidence type="ECO:0000313" key="4">
    <source>
        <dbReference type="Proteomes" id="UP000758856"/>
    </source>
</evidence>
<evidence type="ECO:0000313" key="5">
    <source>
        <dbReference type="Proteomes" id="UP001143400"/>
    </source>
</evidence>
<keyword evidence="3" id="KW-0489">Methyltransferase</keyword>
<dbReference type="PROSITE" id="PS50987">
    <property type="entry name" value="HTH_ARSR_2"/>
    <property type="match status" value="1"/>
</dbReference>
<dbReference type="SUPFAM" id="SSF46785">
    <property type="entry name" value="Winged helix' DNA-binding domain"/>
    <property type="match status" value="1"/>
</dbReference>
<dbReference type="EMBL" id="BSFF01000010">
    <property type="protein sequence ID" value="GLK57500.1"/>
    <property type="molecule type" value="Genomic_DNA"/>
</dbReference>
<dbReference type="Pfam" id="PF01022">
    <property type="entry name" value="HTH_5"/>
    <property type="match status" value="1"/>
</dbReference>
<reference evidence="3 4" key="2">
    <citation type="submission" date="2021-01" db="EMBL/GenBank/DDBJ databases">
        <title>Genomic Encyclopedia of Type Strains, Phase IV (KMG-IV): sequencing the most valuable type-strain genomes for metagenomic binning, comparative biology and taxonomic classification.</title>
        <authorList>
            <person name="Goeker M."/>
        </authorList>
    </citation>
    <scope>NUCLEOTIDE SEQUENCE [LARGE SCALE GENOMIC DNA]</scope>
    <source>
        <strain evidence="3 4">DSM 6130</strain>
    </source>
</reference>
<dbReference type="InterPro" id="IPR029063">
    <property type="entry name" value="SAM-dependent_MTases_sf"/>
</dbReference>